<evidence type="ECO:0000259" key="3">
    <source>
        <dbReference type="Pfam" id="PF05368"/>
    </source>
</evidence>
<dbReference type="Proteomes" id="UP000487757">
    <property type="component" value="Unassembled WGS sequence"/>
</dbReference>
<evidence type="ECO:0000256" key="2">
    <source>
        <dbReference type="ARBA" id="ARBA00023002"/>
    </source>
</evidence>
<sequence length="298" mass="32955">MKKIILVAGATGNLGSRICSALIKRDASVIAIVRAASDPEKIESLKKTGVTIVEVDFDNIDEIAAACKEVNCVVSAVAGLREVVVDLQKNILHGALQAGVARFIPSDFCTDYNPLVPGENRNFDLRREFKGYLDGTAIQAASIFNGAFADILKYNTPVLNLKNNSISYWGEKAEWKLDFTTMDDTAAFTAEVALDDEAPRNLHIASFQISPSMISTEVQQISGKNFAVQQTGSMEDFAQFIKKQREDNPAGENELYAKWQQSQYVYSMFSTHHKELSNGRYADLNWTTASTYLKAFVK</sequence>
<dbReference type="RefSeq" id="WP_154283085.1">
    <property type="nucleotide sequence ID" value="NZ_JBHUJQ010000001.1"/>
</dbReference>
<keyword evidence="5" id="KW-1185">Reference proteome</keyword>
<dbReference type="Gene3D" id="3.40.50.720">
    <property type="entry name" value="NAD(P)-binding Rossmann-like Domain"/>
    <property type="match status" value="1"/>
</dbReference>
<comment type="caution">
    <text evidence="4">The sequence shown here is derived from an EMBL/GenBank/DDBJ whole genome shotgun (WGS) entry which is preliminary data.</text>
</comment>
<dbReference type="EMBL" id="WKKH01000066">
    <property type="protein sequence ID" value="MRX78684.1"/>
    <property type="molecule type" value="Genomic_DNA"/>
</dbReference>
<accession>A0A7K0G5P4</accession>
<dbReference type="Gene3D" id="3.90.25.10">
    <property type="entry name" value="UDP-galactose 4-epimerase, domain 1"/>
    <property type="match status" value="1"/>
</dbReference>
<organism evidence="4 5">
    <name type="scientific">Pedobacter petrophilus</name>
    <dbReference type="NCBI Taxonomy" id="1908241"/>
    <lineage>
        <taxon>Bacteria</taxon>
        <taxon>Pseudomonadati</taxon>
        <taxon>Bacteroidota</taxon>
        <taxon>Sphingobacteriia</taxon>
        <taxon>Sphingobacteriales</taxon>
        <taxon>Sphingobacteriaceae</taxon>
        <taxon>Pedobacter</taxon>
    </lineage>
</organism>
<evidence type="ECO:0000313" key="5">
    <source>
        <dbReference type="Proteomes" id="UP000487757"/>
    </source>
</evidence>
<proteinExistence type="predicted"/>
<evidence type="ECO:0000256" key="1">
    <source>
        <dbReference type="ARBA" id="ARBA00022857"/>
    </source>
</evidence>
<dbReference type="InterPro" id="IPR051609">
    <property type="entry name" value="NmrA/Isoflavone_reductase-like"/>
</dbReference>
<keyword evidence="1" id="KW-0521">NADP</keyword>
<gene>
    <name evidence="4" type="ORF">GJU39_21630</name>
</gene>
<name>A0A7K0G5P4_9SPHI</name>
<feature type="domain" description="NmrA-like" evidence="3">
    <location>
        <begin position="1"/>
        <end position="255"/>
    </location>
</feature>
<dbReference type="GO" id="GO:0016491">
    <property type="term" value="F:oxidoreductase activity"/>
    <property type="evidence" value="ECO:0007669"/>
    <property type="project" value="UniProtKB-KW"/>
</dbReference>
<protein>
    <submittedName>
        <fullName evidence="4">NAD(P)H-binding protein</fullName>
    </submittedName>
</protein>
<dbReference type="InterPro" id="IPR036291">
    <property type="entry name" value="NAD(P)-bd_dom_sf"/>
</dbReference>
<keyword evidence="2" id="KW-0560">Oxidoreductase</keyword>
<evidence type="ECO:0000313" key="4">
    <source>
        <dbReference type="EMBL" id="MRX78684.1"/>
    </source>
</evidence>
<dbReference type="PANTHER" id="PTHR47706:SF1">
    <property type="entry name" value="CIPA-LIKE, PUTATIVE (AFU_ORTHOLOGUE AFUA_1G12460)-RELATED"/>
    <property type="match status" value="1"/>
</dbReference>
<reference evidence="4 5" key="1">
    <citation type="submission" date="2019-11" db="EMBL/GenBank/DDBJ databases">
        <title>Pedobacter petrophilus genome.</title>
        <authorList>
            <person name="Feldbauer M.J."/>
            <person name="Newman J.D."/>
        </authorList>
    </citation>
    <scope>NUCLEOTIDE SEQUENCE [LARGE SCALE GENOMIC DNA]</scope>
    <source>
        <strain evidence="4 5">LMG 29686</strain>
    </source>
</reference>
<dbReference type="AlphaFoldDB" id="A0A7K0G5P4"/>
<dbReference type="InterPro" id="IPR008030">
    <property type="entry name" value="NmrA-like"/>
</dbReference>
<dbReference type="OrthoDB" id="319724at2"/>
<dbReference type="Pfam" id="PF05368">
    <property type="entry name" value="NmrA"/>
    <property type="match status" value="1"/>
</dbReference>
<dbReference type="SUPFAM" id="SSF51735">
    <property type="entry name" value="NAD(P)-binding Rossmann-fold domains"/>
    <property type="match status" value="1"/>
</dbReference>
<dbReference type="PANTHER" id="PTHR47706">
    <property type="entry name" value="NMRA-LIKE FAMILY PROTEIN"/>
    <property type="match status" value="1"/>
</dbReference>